<evidence type="ECO:0000256" key="1">
    <source>
        <dbReference type="ARBA" id="ARBA00022999"/>
    </source>
</evidence>
<keyword evidence="1 2" id="KW-0727">SH2 domain</keyword>
<dbReference type="SUPFAM" id="SSF55550">
    <property type="entry name" value="SH2 domain"/>
    <property type="match status" value="1"/>
</dbReference>
<dbReference type="PANTHER" id="PTHR19969">
    <property type="entry name" value="SH2-SH3 ADAPTOR PROTEIN-RELATED"/>
    <property type="match status" value="1"/>
</dbReference>
<dbReference type="InterPro" id="IPR035899">
    <property type="entry name" value="DBL_dom_sf"/>
</dbReference>
<dbReference type="InParanoid" id="A9V4B4"/>
<dbReference type="InterPro" id="IPR000980">
    <property type="entry name" value="SH2"/>
</dbReference>
<dbReference type="PROSITE" id="PS50004">
    <property type="entry name" value="C2"/>
    <property type="match status" value="1"/>
</dbReference>
<name>A9V4B4_MONBE</name>
<reference evidence="6 7" key="1">
    <citation type="journal article" date="2008" name="Nature">
        <title>The genome of the choanoflagellate Monosiga brevicollis and the origin of metazoans.</title>
        <authorList>
            <consortium name="JGI Sequencing"/>
            <person name="King N."/>
            <person name="Westbrook M.J."/>
            <person name="Young S.L."/>
            <person name="Kuo A."/>
            <person name="Abedin M."/>
            <person name="Chapman J."/>
            <person name="Fairclough S."/>
            <person name="Hellsten U."/>
            <person name="Isogai Y."/>
            <person name="Letunic I."/>
            <person name="Marr M."/>
            <person name="Pincus D."/>
            <person name="Putnam N."/>
            <person name="Rokas A."/>
            <person name="Wright K.J."/>
            <person name="Zuzow R."/>
            <person name="Dirks W."/>
            <person name="Good M."/>
            <person name="Goodstein D."/>
            <person name="Lemons D."/>
            <person name="Li W."/>
            <person name="Lyons J.B."/>
            <person name="Morris A."/>
            <person name="Nichols S."/>
            <person name="Richter D.J."/>
            <person name="Salamov A."/>
            <person name="Bork P."/>
            <person name="Lim W.A."/>
            <person name="Manning G."/>
            <person name="Miller W.T."/>
            <person name="McGinnis W."/>
            <person name="Shapiro H."/>
            <person name="Tjian R."/>
            <person name="Grigoriev I.V."/>
            <person name="Rokhsar D."/>
        </authorList>
    </citation>
    <scope>NUCLEOTIDE SEQUENCE [LARGE SCALE GENOMIC DNA]</scope>
    <source>
        <strain evidence="7">MX1 / ATCC 50154</strain>
    </source>
</reference>
<dbReference type="RefSeq" id="XP_001747505.1">
    <property type="nucleotide sequence ID" value="XM_001747453.1"/>
</dbReference>
<dbReference type="InterPro" id="IPR035892">
    <property type="entry name" value="C2_domain_sf"/>
</dbReference>
<evidence type="ECO:0000256" key="3">
    <source>
        <dbReference type="SAM" id="MobiDB-lite"/>
    </source>
</evidence>
<dbReference type="InterPro" id="IPR036860">
    <property type="entry name" value="SH2_dom_sf"/>
</dbReference>
<feature type="domain" description="SH2" evidence="4">
    <location>
        <begin position="646"/>
        <end position="725"/>
    </location>
</feature>
<dbReference type="Gene3D" id="1.20.900.10">
    <property type="entry name" value="Dbl homology (DH) domain"/>
    <property type="match status" value="1"/>
</dbReference>
<organism evidence="6 7">
    <name type="scientific">Monosiga brevicollis</name>
    <name type="common">Choanoflagellate</name>
    <dbReference type="NCBI Taxonomy" id="81824"/>
    <lineage>
        <taxon>Eukaryota</taxon>
        <taxon>Choanoflagellata</taxon>
        <taxon>Craspedida</taxon>
        <taxon>Salpingoecidae</taxon>
        <taxon>Monosiga</taxon>
    </lineage>
</organism>
<dbReference type="GO" id="GO:0030971">
    <property type="term" value="F:receptor tyrosine kinase binding"/>
    <property type="evidence" value="ECO:0000318"/>
    <property type="project" value="GO_Central"/>
</dbReference>
<dbReference type="PANTHER" id="PTHR19969:SF5">
    <property type="entry name" value="CRK-LIKE PROTEIN"/>
    <property type="match status" value="1"/>
</dbReference>
<feature type="compositionally biased region" description="Polar residues" evidence="3">
    <location>
        <begin position="550"/>
        <end position="573"/>
    </location>
</feature>
<evidence type="ECO:0008006" key="8">
    <source>
        <dbReference type="Google" id="ProtNLM"/>
    </source>
</evidence>
<dbReference type="GO" id="GO:0016477">
    <property type="term" value="P:cell migration"/>
    <property type="evidence" value="ECO:0000318"/>
    <property type="project" value="GO_Central"/>
</dbReference>
<feature type="region of interest" description="Disordered" evidence="3">
    <location>
        <begin position="538"/>
        <end position="579"/>
    </location>
</feature>
<dbReference type="GeneID" id="5892847"/>
<sequence>MSTRFKTLGRQSHPFGRVELEMATKDGVLTIQAHRARDLFNGVVDPSLKFQLRVHLVPRAEPAVLVHTLFKPLRPPRDSPFKKSSKIHAGTCCPIFNEVFQWQLEKLHGHEIEFQVAVALVSSEPMSSSGSLCAGCFVLPLHQLASTQHAVRRWFWLLDPNVGLTTYEVVAFDVLEPPRGAKGEDDVQIGGRLATLANSKINGTYQWSQYTYCGRPVFYHSKEALALYWVAQKSAWVISDSAGSPAPFAFVVDDKPHPGDTTKVWHVFSKDVEYGPFQGSFRSTPGVFEVDRALKASRYGATLLEPALISRERVSSIPRPPVAVLTHGANAEARNEARARAMNQLADSHALATRLLQAMQAMRMAIQGDLGPLQTDSIFLNTNELCDAAANSLKILQDLVRREQGAKGTIGAALQRVSDLLSSPLQTFARGLHNALAAVKALREKGGPGARAVSAYEKKLNLDLAEALQSVGNQAKVYMTLIGGVLEATASTHSDYQALSKVHGSFAVIHREMDQAHARHGHTASRSPSELLESLFVSELPPPDDAPRASINTDGQDTLPRRTSNRPTPTGSAYSPAVMGLSRRMSLVPDAPLDEDELPVAENHTASAAAQPPTRNPATQRASALPVVTETADSPPPDSGKPTRTWLHGAISKVEADEALELRKIDGQFLLRQRSPDSEDIVMSLTFRGKPTHHLVMRDAGGRWLINRKQYGPPTDDLDNLLRLLAASQPPAGWPQRITDFVPNAEATREDVRRDSQFLGLA</sequence>
<dbReference type="AlphaFoldDB" id="A9V4B4"/>
<dbReference type="KEGG" id="mbr:MONBRDRAFT_27106"/>
<dbReference type="GO" id="GO:0035591">
    <property type="term" value="F:signaling adaptor activity"/>
    <property type="evidence" value="ECO:0000318"/>
    <property type="project" value="GO_Central"/>
</dbReference>
<dbReference type="PROSITE" id="PS50001">
    <property type="entry name" value="SH2"/>
    <property type="match status" value="1"/>
</dbReference>
<keyword evidence="7" id="KW-1185">Reference proteome</keyword>
<dbReference type="GO" id="GO:0007167">
    <property type="term" value="P:enzyme-linked receptor protein signaling pathway"/>
    <property type="evidence" value="ECO:0000318"/>
    <property type="project" value="GO_Central"/>
</dbReference>
<dbReference type="SUPFAM" id="SSF48065">
    <property type="entry name" value="DBL homology domain (DH-domain)"/>
    <property type="match status" value="1"/>
</dbReference>
<feature type="domain" description="C2" evidence="5">
    <location>
        <begin position="10"/>
        <end position="155"/>
    </location>
</feature>
<dbReference type="EMBL" id="CH991558">
    <property type="protein sequence ID" value="EDQ87585.1"/>
    <property type="molecule type" value="Genomic_DNA"/>
</dbReference>
<dbReference type="Proteomes" id="UP000001357">
    <property type="component" value="Unassembled WGS sequence"/>
</dbReference>
<dbReference type="SMART" id="SM00252">
    <property type="entry name" value="SH2"/>
    <property type="match status" value="1"/>
</dbReference>
<dbReference type="Gene3D" id="3.30.505.10">
    <property type="entry name" value="SH2 domain"/>
    <property type="match status" value="1"/>
</dbReference>
<evidence type="ECO:0000256" key="2">
    <source>
        <dbReference type="PROSITE-ProRule" id="PRU00191"/>
    </source>
</evidence>
<accession>A9V4B4</accession>
<dbReference type="CDD" id="cd00173">
    <property type="entry name" value="SH2"/>
    <property type="match status" value="1"/>
</dbReference>
<protein>
    <recommendedName>
        <fullName evidence="8">SH2 domain-containing protein</fullName>
    </recommendedName>
</protein>
<dbReference type="CDD" id="cd00030">
    <property type="entry name" value="C2"/>
    <property type="match status" value="1"/>
</dbReference>
<proteinExistence type="predicted"/>
<dbReference type="InterPro" id="IPR000008">
    <property type="entry name" value="C2_dom"/>
</dbReference>
<dbReference type="SMART" id="SM00239">
    <property type="entry name" value="C2"/>
    <property type="match status" value="1"/>
</dbReference>
<dbReference type="SUPFAM" id="SSF49562">
    <property type="entry name" value="C2 domain (Calcium/lipid-binding domain, CaLB)"/>
    <property type="match status" value="1"/>
</dbReference>
<dbReference type="InterPro" id="IPR051184">
    <property type="entry name" value="Tyrosine-phos_adapter"/>
</dbReference>
<gene>
    <name evidence="6" type="ORF">MONBRDRAFT_27106</name>
</gene>
<evidence type="ECO:0000313" key="7">
    <source>
        <dbReference type="Proteomes" id="UP000001357"/>
    </source>
</evidence>
<evidence type="ECO:0000313" key="6">
    <source>
        <dbReference type="EMBL" id="EDQ87585.1"/>
    </source>
</evidence>
<evidence type="ECO:0000259" key="5">
    <source>
        <dbReference type="PROSITE" id="PS50004"/>
    </source>
</evidence>
<dbReference type="Pfam" id="PF00017">
    <property type="entry name" value="SH2"/>
    <property type="match status" value="1"/>
</dbReference>
<dbReference type="GO" id="GO:0005737">
    <property type="term" value="C:cytoplasm"/>
    <property type="evidence" value="ECO:0000318"/>
    <property type="project" value="GO_Central"/>
</dbReference>
<evidence type="ECO:0000259" key="4">
    <source>
        <dbReference type="PROSITE" id="PS50001"/>
    </source>
</evidence>
<dbReference type="Gene3D" id="2.60.40.150">
    <property type="entry name" value="C2 domain"/>
    <property type="match status" value="1"/>
</dbReference>